<name>A0A9D4JYP7_DREPO</name>
<gene>
    <name evidence="3" type="ORF">DPMN_130785</name>
</gene>
<keyword evidence="2" id="KW-0732">Signal</keyword>
<evidence type="ECO:0000256" key="2">
    <source>
        <dbReference type="SAM" id="SignalP"/>
    </source>
</evidence>
<dbReference type="AlphaFoldDB" id="A0A9D4JYP7"/>
<keyword evidence="1" id="KW-1133">Transmembrane helix</keyword>
<evidence type="ECO:0000313" key="4">
    <source>
        <dbReference type="Proteomes" id="UP000828390"/>
    </source>
</evidence>
<keyword evidence="1" id="KW-0472">Membrane</keyword>
<sequence length="555" mass="58917">MPFRIYVLVLSGLVGLSGAVEECQFWRGLAQNLSQAREELGKMAAISCNSSCSSIDCTIQMQTGFGSSGNLMFCFGLQLNSCEDPLSMSYYLDVPTVNITMSGKFTHDNEYSVPVPDNLAISNAVKTTAIIKVEMVKVNTTHLKFGVNGILKMSVDFPLVPAFTKSEPVIPPTIIDIEPCRKNGSDTAPSIKIPRKCVSLPPALSGTGSTPTTAKIVVNSRTFNKSCEFGLLDGTQCSQNEMCAYLGSVSKNAACQCRPLHFLSATTGFCESLMSLTTAKVSDIPNVTQAMSKSGGNTVDTTLSGTGSTPTTAKIVVNSRTFNKSCEFGLLDGTQCSQNEMCAYLGSVSKNAACQCRPLHFLSATTGFCESLMSLTTAKVSDIPNVTQAMSKSGGNTVDTTLSGTGSTPTTAKIVVNSRTFNKSCEFGLLDGTQCSQNEMCAYLGSVSKNAACQCRPLHFLSATTGFCESLMSLTTAKVSDIPNATQAMSKSDGNSVDTKTGMIIGGGVGGLLLIVAVVVFIIIIGRQRRRAMYRNRHALMNDDDDDSLDTNVVI</sequence>
<dbReference type="OrthoDB" id="6119578at2759"/>
<evidence type="ECO:0000256" key="1">
    <source>
        <dbReference type="SAM" id="Phobius"/>
    </source>
</evidence>
<accession>A0A9D4JYP7</accession>
<dbReference type="Proteomes" id="UP000828390">
    <property type="component" value="Unassembled WGS sequence"/>
</dbReference>
<reference evidence="3" key="2">
    <citation type="submission" date="2020-11" db="EMBL/GenBank/DDBJ databases">
        <authorList>
            <person name="McCartney M.A."/>
            <person name="Auch B."/>
            <person name="Kono T."/>
            <person name="Mallez S."/>
            <person name="Becker A."/>
            <person name="Gohl D.M."/>
            <person name="Silverstein K.A.T."/>
            <person name="Koren S."/>
            <person name="Bechman K.B."/>
            <person name="Herman A."/>
            <person name="Abrahante J.E."/>
            <person name="Garbe J."/>
        </authorList>
    </citation>
    <scope>NUCLEOTIDE SEQUENCE</scope>
    <source>
        <strain evidence="3">Duluth1</strain>
        <tissue evidence="3">Whole animal</tissue>
    </source>
</reference>
<proteinExistence type="predicted"/>
<keyword evidence="1" id="KW-0812">Transmembrane</keyword>
<evidence type="ECO:0008006" key="5">
    <source>
        <dbReference type="Google" id="ProtNLM"/>
    </source>
</evidence>
<dbReference type="EMBL" id="JAIWYP010000005">
    <property type="protein sequence ID" value="KAH3828801.1"/>
    <property type="molecule type" value="Genomic_DNA"/>
</dbReference>
<organism evidence="3 4">
    <name type="scientific">Dreissena polymorpha</name>
    <name type="common">Zebra mussel</name>
    <name type="synonym">Mytilus polymorpha</name>
    <dbReference type="NCBI Taxonomy" id="45954"/>
    <lineage>
        <taxon>Eukaryota</taxon>
        <taxon>Metazoa</taxon>
        <taxon>Spiralia</taxon>
        <taxon>Lophotrochozoa</taxon>
        <taxon>Mollusca</taxon>
        <taxon>Bivalvia</taxon>
        <taxon>Autobranchia</taxon>
        <taxon>Heteroconchia</taxon>
        <taxon>Euheterodonta</taxon>
        <taxon>Imparidentia</taxon>
        <taxon>Neoheterodontei</taxon>
        <taxon>Myida</taxon>
        <taxon>Dreissenoidea</taxon>
        <taxon>Dreissenidae</taxon>
        <taxon>Dreissena</taxon>
    </lineage>
</organism>
<feature type="transmembrane region" description="Helical" evidence="1">
    <location>
        <begin position="503"/>
        <end position="525"/>
    </location>
</feature>
<keyword evidence="4" id="KW-1185">Reference proteome</keyword>
<feature type="chain" id="PRO_5039095717" description="EGF-like domain-containing protein" evidence="2">
    <location>
        <begin position="20"/>
        <end position="555"/>
    </location>
</feature>
<evidence type="ECO:0000313" key="3">
    <source>
        <dbReference type="EMBL" id="KAH3828801.1"/>
    </source>
</evidence>
<protein>
    <recommendedName>
        <fullName evidence="5">EGF-like domain-containing protein</fullName>
    </recommendedName>
</protein>
<reference evidence="3" key="1">
    <citation type="journal article" date="2019" name="bioRxiv">
        <title>The Genome of the Zebra Mussel, Dreissena polymorpha: A Resource for Invasive Species Research.</title>
        <authorList>
            <person name="McCartney M.A."/>
            <person name="Auch B."/>
            <person name="Kono T."/>
            <person name="Mallez S."/>
            <person name="Zhang Y."/>
            <person name="Obille A."/>
            <person name="Becker A."/>
            <person name="Abrahante J.E."/>
            <person name="Garbe J."/>
            <person name="Badalamenti J.P."/>
            <person name="Herman A."/>
            <person name="Mangelson H."/>
            <person name="Liachko I."/>
            <person name="Sullivan S."/>
            <person name="Sone E.D."/>
            <person name="Koren S."/>
            <person name="Silverstein K.A.T."/>
            <person name="Beckman K.B."/>
            <person name="Gohl D.M."/>
        </authorList>
    </citation>
    <scope>NUCLEOTIDE SEQUENCE</scope>
    <source>
        <strain evidence="3">Duluth1</strain>
        <tissue evidence="3">Whole animal</tissue>
    </source>
</reference>
<comment type="caution">
    <text evidence="3">The sequence shown here is derived from an EMBL/GenBank/DDBJ whole genome shotgun (WGS) entry which is preliminary data.</text>
</comment>
<feature type="signal peptide" evidence="2">
    <location>
        <begin position="1"/>
        <end position="19"/>
    </location>
</feature>